<organism evidence="1 2">
    <name type="scientific">Portunus trituberculatus</name>
    <name type="common">Swimming crab</name>
    <name type="synonym">Neptunus trituberculatus</name>
    <dbReference type="NCBI Taxonomy" id="210409"/>
    <lineage>
        <taxon>Eukaryota</taxon>
        <taxon>Metazoa</taxon>
        <taxon>Ecdysozoa</taxon>
        <taxon>Arthropoda</taxon>
        <taxon>Crustacea</taxon>
        <taxon>Multicrustacea</taxon>
        <taxon>Malacostraca</taxon>
        <taxon>Eumalacostraca</taxon>
        <taxon>Eucarida</taxon>
        <taxon>Decapoda</taxon>
        <taxon>Pleocyemata</taxon>
        <taxon>Brachyura</taxon>
        <taxon>Eubrachyura</taxon>
        <taxon>Portunoidea</taxon>
        <taxon>Portunidae</taxon>
        <taxon>Portuninae</taxon>
        <taxon>Portunus</taxon>
    </lineage>
</organism>
<reference evidence="1 2" key="1">
    <citation type="submission" date="2019-05" db="EMBL/GenBank/DDBJ databases">
        <title>Another draft genome of Portunus trituberculatus and its Hox gene families provides insights of decapod evolution.</title>
        <authorList>
            <person name="Jeong J.-H."/>
            <person name="Song I."/>
            <person name="Kim S."/>
            <person name="Choi T."/>
            <person name="Kim D."/>
            <person name="Ryu S."/>
            <person name="Kim W."/>
        </authorList>
    </citation>
    <scope>NUCLEOTIDE SEQUENCE [LARGE SCALE GENOMIC DNA]</scope>
    <source>
        <tissue evidence="1">Muscle</tissue>
    </source>
</reference>
<keyword evidence="2" id="KW-1185">Reference proteome</keyword>
<dbReference type="AlphaFoldDB" id="A0A5B7J8T9"/>
<protein>
    <submittedName>
        <fullName evidence="1">Uncharacterized protein</fullName>
    </submittedName>
</protein>
<dbReference type="Proteomes" id="UP000324222">
    <property type="component" value="Unassembled WGS sequence"/>
</dbReference>
<evidence type="ECO:0000313" key="1">
    <source>
        <dbReference type="EMBL" id="MPC94291.1"/>
    </source>
</evidence>
<accession>A0A5B7J8T9</accession>
<sequence>MARMRCCWIGQYSQVASMTSSTTPHFRLTMLYRQCCSKR</sequence>
<proteinExistence type="predicted"/>
<gene>
    <name evidence="1" type="ORF">E2C01_089453</name>
</gene>
<name>A0A5B7J8T9_PORTR</name>
<comment type="caution">
    <text evidence="1">The sequence shown here is derived from an EMBL/GenBank/DDBJ whole genome shotgun (WGS) entry which is preliminary data.</text>
</comment>
<evidence type="ECO:0000313" key="2">
    <source>
        <dbReference type="Proteomes" id="UP000324222"/>
    </source>
</evidence>
<dbReference type="EMBL" id="VSRR010097948">
    <property type="protein sequence ID" value="MPC94291.1"/>
    <property type="molecule type" value="Genomic_DNA"/>
</dbReference>